<comment type="caution">
    <text evidence="1">The sequence shown here is derived from an EMBL/GenBank/DDBJ whole genome shotgun (WGS) entry which is preliminary data.</text>
</comment>
<evidence type="ECO:0000313" key="2">
    <source>
        <dbReference type="Proteomes" id="UP001499863"/>
    </source>
</evidence>
<dbReference type="Proteomes" id="UP001499863">
    <property type="component" value="Unassembled WGS sequence"/>
</dbReference>
<gene>
    <name evidence="1" type="ORF">GCM10009639_24550</name>
</gene>
<proteinExistence type="predicted"/>
<evidence type="ECO:0000313" key="1">
    <source>
        <dbReference type="EMBL" id="GAA1392615.1"/>
    </source>
</evidence>
<protein>
    <submittedName>
        <fullName evidence="1">Uncharacterized protein</fullName>
    </submittedName>
</protein>
<reference evidence="1 2" key="1">
    <citation type="journal article" date="2019" name="Int. J. Syst. Evol. Microbiol.">
        <title>The Global Catalogue of Microorganisms (GCM) 10K type strain sequencing project: providing services to taxonomists for standard genome sequencing and annotation.</title>
        <authorList>
            <consortium name="The Broad Institute Genomics Platform"/>
            <consortium name="The Broad Institute Genome Sequencing Center for Infectious Disease"/>
            <person name="Wu L."/>
            <person name="Ma J."/>
        </authorList>
    </citation>
    <scope>NUCLEOTIDE SEQUENCE [LARGE SCALE GENOMIC DNA]</scope>
    <source>
        <strain evidence="1 2">JCM 12393</strain>
    </source>
</reference>
<name>A0ABN1XXX5_9ACTN</name>
<dbReference type="EMBL" id="BAAAKJ010000126">
    <property type="protein sequence ID" value="GAA1392615.1"/>
    <property type="molecule type" value="Genomic_DNA"/>
</dbReference>
<keyword evidence="2" id="KW-1185">Reference proteome</keyword>
<organism evidence="1 2">
    <name type="scientific">Kitasatospora putterlickiae</name>
    <dbReference type="NCBI Taxonomy" id="221725"/>
    <lineage>
        <taxon>Bacteria</taxon>
        <taxon>Bacillati</taxon>
        <taxon>Actinomycetota</taxon>
        <taxon>Actinomycetes</taxon>
        <taxon>Kitasatosporales</taxon>
        <taxon>Streptomycetaceae</taxon>
        <taxon>Kitasatospora</taxon>
    </lineage>
</organism>
<sequence>MTAVPQPRPAGASATRPGAWLFLREPSRAATQGTQGTWPGAVLFGRDGTLIQDVSCNGDPGAVHPLAGVRSSLAALPPRFGRPASRSAC</sequence>
<accession>A0ABN1XXX5</accession>